<keyword evidence="2" id="KW-0378">Hydrolase</keyword>
<accession>A0AAV9XCD0</accession>
<feature type="compositionally biased region" description="Polar residues" evidence="4">
    <location>
        <begin position="511"/>
        <end position="526"/>
    </location>
</feature>
<dbReference type="GO" id="GO:0003684">
    <property type="term" value="F:damaged DNA binding"/>
    <property type="evidence" value="ECO:0007669"/>
    <property type="project" value="TreeGrafter"/>
</dbReference>
<keyword evidence="1" id="KW-0540">Nuclease</keyword>
<reference evidence="5 6" key="1">
    <citation type="submission" date="2019-10" db="EMBL/GenBank/DDBJ databases">
        <authorList>
            <person name="Palmer J.M."/>
        </authorList>
    </citation>
    <scope>NUCLEOTIDE SEQUENCE [LARGE SCALE GENOMIC DNA]</scope>
    <source>
        <strain evidence="5 6">TWF694</strain>
    </source>
</reference>
<protein>
    <recommendedName>
        <fullName evidence="7">DNA repair metallo-beta-lactamase domain-containing protein</fullName>
    </recommendedName>
</protein>
<feature type="region of interest" description="Disordered" evidence="4">
    <location>
        <begin position="497"/>
        <end position="541"/>
    </location>
</feature>
<dbReference type="Proteomes" id="UP001365542">
    <property type="component" value="Unassembled WGS sequence"/>
</dbReference>
<dbReference type="InterPro" id="IPR036866">
    <property type="entry name" value="RibonucZ/Hydroxyglut_hydro"/>
</dbReference>
<evidence type="ECO:0000256" key="2">
    <source>
        <dbReference type="ARBA" id="ARBA00022801"/>
    </source>
</evidence>
<feature type="region of interest" description="Disordered" evidence="4">
    <location>
        <begin position="637"/>
        <end position="656"/>
    </location>
</feature>
<comment type="caution">
    <text evidence="5">The sequence shown here is derived from an EMBL/GenBank/DDBJ whole genome shotgun (WGS) entry which is preliminary data.</text>
</comment>
<dbReference type="EMBL" id="JAVHJO010000006">
    <property type="protein sequence ID" value="KAK6539321.1"/>
    <property type="molecule type" value="Genomic_DNA"/>
</dbReference>
<evidence type="ECO:0000256" key="3">
    <source>
        <dbReference type="ARBA" id="ARBA00022839"/>
    </source>
</evidence>
<name>A0AAV9XCD0_9PEZI</name>
<evidence type="ECO:0000313" key="6">
    <source>
        <dbReference type="Proteomes" id="UP001365542"/>
    </source>
</evidence>
<evidence type="ECO:0008006" key="7">
    <source>
        <dbReference type="Google" id="ProtNLM"/>
    </source>
</evidence>
<evidence type="ECO:0000256" key="4">
    <source>
        <dbReference type="SAM" id="MobiDB-lite"/>
    </source>
</evidence>
<keyword evidence="3" id="KW-0269">Exonuclease</keyword>
<gene>
    <name evidence="5" type="ORF">TWF694_009554</name>
</gene>
<proteinExistence type="predicted"/>
<evidence type="ECO:0000256" key="1">
    <source>
        <dbReference type="ARBA" id="ARBA00022722"/>
    </source>
</evidence>
<dbReference type="PANTHER" id="PTHR23240">
    <property type="entry name" value="DNA CROSS-LINK REPAIR PROTEIN PSO2/SNM1-RELATED"/>
    <property type="match status" value="1"/>
</dbReference>
<dbReference type="AlphaFoldDB" id="A0AAV9XCD0"/>
<sequence>MTDFGAEFPQIQFDYFRKVAGEQPSLANFLSHIHSDHLNGLAGKSYRAPFVYCSAATKNLLLKLERRLHRLNYAKKLVESHEYSYLDFAKRDRILRELPLETPTEIELCPGYTIRVTLFDANHCPGSTMFLVEGSGKAILYTGDIRAEAWWLEKLKRNPILLPYFRGIKVLDCLYLDTTHASFEASHMRFSPKADGITDLLTQISKYPPNTTFHLNTWTLGYEEAWVALASYFNTQIHLDDYRLRLYSSIGTKETWEHGPFLLGLAFSDAILTDDKNVRFHSCERWLECEGRDKAKRDGTLVEISPLVGKYRDSSGVEYVLREPGEGGQNVDANAVGEVSGELLLEIGSMVQDGKLLELIQQAGVKPGFSLPLDASTPESDMKIEEFIEVLKKNLEALILARQQDQVKSEGQPTYRDQNLPSWFGFPAARHSSFFELQEFVSALAPGDVYPCVAADGSWYQKDSIRRLFGKYCTGTEFAFDIERNFDRLYAQHGNDEDELAEQRAAGMAEESQQAGSQRLVHSSQSQEHDVHGVTQPDDTTLRNLVPDINIPPPTIPSTCPHAQGETQVDRFDPYDPTILAKVEKAVEEGRILSKSILGSGSQNQGLPTHNYQFDSTKIRGSAQEDGTKTVAFRTSSGGEYRSFPTKKEKRKLDDFAPPRQELNRVDEMDSSQDSLGDIAEDLDTEKVRYMMRIVNEGRWPEQSRELGFNSLRWKYQEEEEL</sequence>
<organism evidence="5 6">
    <name type="scientific">Orbilia ellipsospora</name>
    <dbReference type="NCBI Taxonomy" id="2528407"/>
    <lineage>
        <taxon>Eukaryota</taxon>
        <taxon>Fungi</taxon>
        <taxon>Dikarya</taxon>
        <taxon>Ascomycota</taxon>
        <taxon>Pezizomycotina</taxon>
        <taxon>Orbiliomycetes</taxon>
        <taxon>Orbiliales</taxon>
        <taxon>Orbiliaceae</taxon>
        <taxon>Orbilia</taxon>
    </lineage>
</organism>
<keyword evidence="6" id="KW-1185">Reference proteome</keyword>
<evidence type="ECO:0000313" key="5">
    <source>
        <dbReference type="EMBL" id="KAK6539321.1"/>
    </source>
</evidence>
<dbReference type="PANTHER" id="PTHR23240:SF8">
    <property type="entry name" value="PROTEIN ARTEMIS"/>
    <property type="match status" value="1"/>
</dbReference>
<dbReference type="GO" id="GO:0036297">
    <property type="term" value="P:interstrand cross-link repair"/>
    <property type="evidence" value="ECO:0007669"/>
    <property type="project" value="TreeGrafter"/>
</dbReference>
<dbReference type="GO" id="GO:0006303">
    <property type="term" value="P:double-strand break repair via nonhomologous end joining"/>
    <property type="evidence" value="ECO:0007669"/>
    <property type="project" value="TreeGrafter"/>
</dbReference>
<dbReference type="Gene3D" id="3.60.15.10">
    <property type="entry name" value="Ribonuclease Z/Hydroxyacylglutathione hydrolase-like"/>
    <property type="match status" value="1"/>
</dbReference>
<dbReference type="SUPFAM" id="SSF56281">
    <property type="entry name" value="Metallo-hydrolase/oxidoreductase"/>
    <property type="match status" value="1"/>
</dbReference>
<dbReference type="GO" id="GO:0000723">
    <property type="term" value="P:telomere maintenance"/>
    <property type="evidence" value="ECO:0007669"/>
    <property type="project" value="TreeGrafter"/>
</dbReference>
<dbReference type="GO" id="GO:0035312">
    <property type="term" value="F:5'-3' DNA exonuclease activity"/>
    <property type="evidence" value="ECO:0007669"/>
    <property type="project" value="TreeGrafter"/>
</dbReference>